<keyword evidence="12" id="KW-0472">Membrane</keyword>
<dbReference type="InterPro" id="IPR010255">
    <property type="entry name" value="Haem_peroxidase_sf"/>
</dbReference>
<feature type="non-terminal residue" evidence="14">
    <location>
        <position position="1"/>
    </location>
</feature>
<evidence type="ECO:0000259" key="13">
    <source>
        <dbReference type="PROSITE" id="PS50873"/>
    </source>
</evidence>
<dbReference type="GO" id="GO:0046872">
    <property type="term" value="F:metal ion binding"/>
    <property type="evidence" value="ECO:0007669"/>
    <property type="project" value="UniProtKB-KW"/>
</dbReference>
<evidence type="ECO:0000256" key="8">
    <source>
        <dbReference type="ARBA" id="ARBA00023004"/>
    </source>
</evidence>
<keyword evidence="5" id="KW-0349">Heme</keyword>
<evidence type="ECO:0000256" key="12">
    <source>
        <dbReference type="SAM" id="Phobius"/>
    </source>
</evidence>
<accession>A0A540KTY7</accession>
<keyword evidence="6 9" id="KW-0479">Metal-binding</keyword>
<comment type="cofactor">
    <cofactor evidence="2">
        <name>Ca(2+)</name>
        <dbReference type="ChEBI" id="CHEBI:29108"/>
    </cofactor>
</comment>
<dbReference type="AlphaFoldDB" id="A0A540KTY7"/>
<keyword evidence="15" id="KW-1185">Reference proteome</keyword>
<evidence type="ECO:0000256" key="5">
    <source>
        <dbReference type="ARBA" id="ARBA00022617"/>
    </source>
</evidence>
<comment type="cofactor">
    <cofactor evidence="9">
        <name>heme b</name>
        <dbReference type="ChEBI" id="CHEBI:60344"/>
    </cofactor>
    <text evidence="9">Binds 1 heme b (iron(II)-protoporphyrin IX) group per subunit.</text>
</comment>
<dbReference type="STRING" id="106549.A0A540KTY7"/>
<dbReference type="Pfam" id="PF00141">
    <property type="entry name" value="peroxidase"/>
    <property type="match status" value="1"/>
</dbReference>
<feature type="disulfide bond" evidence="10">
    <location>
        <begin position="110"/>
        <end position="142"/>
    </location>
</feature>
<keyword evidence="10" id="KW-1015">Disulfide bond</keyword>
<dbReference type="PANTHER" id="PTHR31235">
    <property type="entry name" value="PEROXIDASE 25-RELATED"/>
    <property type="match status" value="1"/>
</dbReference>
<proteinExistence type="inferred from homology"/>
<evidence type="ECO:0000256" key="10">
    <source>
        <dbReference type="PIRSR" id="PIRSR600823-5"/>
    </source>
</evidence>
<evidence type="ECO:0000256" key="4">
    <source>
        <dbReference type="ARBA" id="ARBA00022559"/>
    </source>
</evidence>
<dbReference type="Gene3D" id="1.10.420.10">
    <property type="entry name" value="Peroxidase, domain 2"/>
    <property type="match status" value="1"/>
</dbReference>
<reference evidence="14 15" key="1">
    <citation type="journal article" date="2019" name="G3 (Bethesda)">
        <title>Sequencing of a Wild Apple (Malus baccata) Genome Unravels the Differences Between Cultivated and Wild Apple Species Regarding Disease Resistance and Cold Tolerance.</title>
        <authorList>
            <person name="Chen X."/>
        </authorList>
    </citation>
    <scope>NUCLEOTIDE SEQUENCE [LARGE SCALE GENOMIC DNA]</scope>
    <source>
        <strain evidence="15">cv. Shandingzi</strain>
        <tissue evidence="14">Leaves</tissue>
    </source>
</reference>
<dbReference type="SUPFAM" id="SSF48113">
    <property type="entry name" value="Heme-dependent peroxidases"/>
    <property type="match status" value="2"/>
</dbReference>
<dbReference type="Proteomes" id="UP000315295">
    <property type="component" value="Unassembled WGS sequence"/>
</dbReference>
<feature type="transmembrane region" description="Helical" evidence="12">
    <location>
        <begin position="57"/>
        <end position="80"/>
    </location>
</feature>
<dbReference type="GO" id="GO:0006979">
    <property type="term" value="P:response to oxidative stress"/>
    <property type="evidence" value="ECO:0007669"/>
    <property type="project" value="InterPro"/>
</dbReference>
<evidence type="ECO:0000256" key="9">
    <source>
        <dbReference type="PIRSR" id="PIRSR600823-3"/>
    </source>
</evidence>
<comment type="caution">
    <text evidence="14">The sequence shown here is derived from an EMBL/GenBank/DDBJ whole genome shotgun (WGS) entry which is preliminary data.</text>
</comment>
<gene>
    <name evidence="14" type="ORF">C1H46_036755</name>
</gene>
<comment type="similarity">
    <text evidence="11">Belongs to the peroxidase family.</text>
</comment>
<feature type="domain" description="Plant heme peroxidase family profile" evidence="13">
    <location>
        <begin position="1"/>
        <end position="149"/>
    </location>
</feature>
<sequence length="182" mass="20412">AGGPFYPLYTGKRDITLSFCDLATYELPSPEDNLRQTLASFASFASRAFDEIETVSLFVFILLVLFCTGYDCFVGSVLCFHISALAKFSLLCKTYVCLGNGAHSIGVIHCKFFENHLYNFSGSRKPDPSLDVEFLHLMRSRCNYSHSTPASAKKPPAYGFVSSRRAPFRFHKDLQRSSFEEA</sequence>
<evidence type="ECO:0000256" key="3">
    <source>
        <dbReference type="ARBA" id="ARBA00012313"/>
    </source>
</evidence>
<comment type="catalytic activity">
    <reaction evidence="1">
        <text>2 a phenolic donor + H2O2 = 2 a phenolic radical donor + 2 H2O</text>
        <dbReference type="Rhea" id="RHEA:56136"/>
        <dbReference type="ChEBI" id="CHEBI:15377"/>
        <dbReference type="ChEBI" id="CHEBI:16240"/>
        <dbReference type="ChEBI" id="CHEBI:139520"/>
        <dbReference type="ChEBI" id="CHEBI:139521"/>
        <dbReference type="EC" id="1.11.1.7"/>
    </reaction>
</comment>
<dbReference type="GO" id="GO:0020037">
    <property type="term" value="F:heme binding"/>
    <property type="evidence" value="ECO:0007669"/>
    <property type="project" value="InterPro"/>
</dbReference>
<keyword evidence="4" id="KW-0575">Peroxidase</keyword>
<evidence type="ECO:0000256" key="6">
    <source>
        <dbReference type="ARBA" id="ARBA00022723"/>
    </source>
</evidence>
<name>A0A540KTY7_MALBA</name>
<evidence type="ECO:0000256" key="1">
    <source>
        <dbReference type="ARBA" id="ARBA00000189"/>
    </source>
</evidence>
<evidence type="ECO:0000256" key="11">
    <source>
        <dbReference type="RuleBase" id="RU004241"/>
    </source>
</evidence>
<keyword evidence="12" id="KW-0812">Transmembrane</keyword>
<evidence type="ECO:0000313" key="15">
    <source>
        <dbReference type="Proteomes" id="UP000315295"/>
    </source>
</evidence>
<evidence type="ECO:0000256" key="2">
    <source>
        <dbReference type="ARBA" id="ARBA00001913"/>
    </source>
</evidence>
<dbReference type="InterPro" id="IPR000823">
    <property type="entry name" value="Peroxidase_pln"/>
</dbReference>
<dbReference type="EMBL" id="VIEB01000947">
    <property type="protein sequence ID" value="TQD77694.1"/>
    <property type="molecule type" value="Genomic_DNA"/>
</dbReference>
<dbReference type="EC" id="1.11.1.7" evidence="3"/>
<organism evidence="14 15">
    <name type="scientific">Malus baccata</name>
    <name type="common">Siberian crab apple</name>
    <name type="synonym">Pyrus baccata</name>
    <dbReference type="NCBI Taxonomy" id="106549"/>
    <lineage>
        <taxon>Eukaryota</taxon>
        <taxon>Viridiplantae</taxon>
        <taxon>Streptophyta</taxon>
        <taxon>Embryophyta</taxon>
        <taxon>Tracheophyta</taxon>
        <taxon>Spermatophyta</taxon>
        <taxon>Magnoliopsida</taxon>
        <taxon>eudicotyledons</taxon>
        <taxon>Gunneridae</taxon>
        <taxon>Pentapetalae</taxon>
        <taxon>rosids</taxon>
        <taxon>fabids</taxon>
        <taxon>Rosales</taxon>
        <taxon>Rosaceae</taxon>
        <taxon>Amygdaloideae</taxon>
        <taxon>Maleae</taxon>
        <taxon>Malus</taxon>
    </lineage>
</organism>
<keyword evidence="12" id="KW-1133">Transmembrane helix</keyword>
<dbReference type="PROSITE" id="PS50873">
    <property type="entry name" value="PEROXIDASE_4"/>
    <property type="match status" value="1"/>
</dbReference>
<evidence type="ECO:0000256" key="7">
    <source>
        <dbReference type="ARBA" id="ARBA00023002"/>
    </source>
</evidence>
<feature type="binding site" description="axial binding residue" evidence="9">
    <location>
        <position position="103"/>
    </location>
    <ligand>
        <name>heme b</name>
        <dbReference type="ChEBI" id="CHEBI:60344"/>
    </ligand>
    <ligandPart>
        <name>Fe</name>
        <dbReference type="ChEBI" id="CHEBI:18248"/>
    </ligandPart>
</feature>
<evidence type="ECO:0000313" key="14">
    <source>
        <dbReference type="EMBL" id="TQD77694.1"/>
    </source>
</evidence>
<keyword evidence="8 9" id="KW-0408">Iron</keyword>
<dbReference type="GO" id="GO:0140825">
    <property type="term" value="F:lactoperoxidase activity"/>
    <property type="evidence" value="ECO:0007669"/>
    <property type="project" value="UniProtKB-EC"/>
</dbReference>
<dbReference type="InterPro" id="IPR002016">
    <property type="entry name" value="Haem_peroxidase"/>
</dbReference>
<keyword evidence="7" id="KW-0560">Oxidoreductase</keyword>
<protein>
    <recommendedName>
        <fullName evidence="3">peroxidase</fullName>
        <ecNumber evidence="3">1.11.1.7</ecNumber>
    </recommendedName>
</protein>